<reference evidence="3 4" key="1">
    <citation type="submission" date="2021-02" db="EMBL/GenBank/DDBJ databases">
        <title>Complete Genome Sequence of Arcanobacterium phocisimile strain DSM 26142T from a harbour seal.</title>
        <authorList>
            <person name="Borowiak M."/>
            <person name="Alssahen M."/>
            <person name="Malorny B."/>
            <person name="Laemmler C."/>
            <person name="Siebert U."/>
            <person name="Ploetz M."/>
            <person name="Abdulmawjood A."/>
        </authorList>
    </citation>
    <scope>NUCLEOTIDE SEQUENCE [LARGE SCALE GENOMIC DNA]</scope>
    <source>
        <strain evidence="3 4">DSM 26142</strain>
    </source>
</reference>
<dbReference type="EMBL" id="CP070228">
    <property type="protein sequence ID" value="QRV02111.1"/>
    <property type="molecule type" value="Genomic_DNA"/>
</dbReference>
<keyword evidence="3" id="KW-0808">Transferase</keyword>
<evidence type="ECO:0000313" key="3">
    <source>
        <dbReference type="EMBL" id="QRV02111.1"/>
    </source>
</evidence>
<feature type="transmembrane region" description="Helical" evidence="1">
    <location>
        <begin position="204"/>
        <end position="225"/>
    </location>
</feature>
<feature type="transmembrane region" description="Helical" evidence="1">
    <location>
        <begin position="178"/>
        <end position="198"/>
    </location>
</feature>
<feature type="transmembrane region" description="Helical" evidence="1">
    <location>
        <begin position="262"/>
        <end position="284"/>
    </location>
</feature>
<feature type="transmembrane region" description="Helical" evidence="1">
    <location>
        <begin position="62"/>
        <end position="84"/>
    </location>
</feature>
<feature type="transmembrane region" description="Helical" evidence="1">
    <location>
        <begin position="145"/>
        <end position="166"/>
    </location>
</feature>
<feature type="domain" description="Acyltransferase 3" evidence="2">
    <location>
        <begin position="38"/>
        <end position="339"/>
    </location>
</feature>
<dbReference type="Proteomes" id="UP000602653">
    <property type="component" value="Chromosome"/>
</dbReference>
<feature type="transmembrane region" description="Helical" evidence="1">
    <location>
        <begin position="321"/>
        <end position="343"/>
    </location>
</feature>
<feature type="transmembrane region" description="Helical" evidence="1">
    <location>
        <begin position="105"/>
        <end position="125"/>
    </location>
</feature>
<feature type="transmembrane region" description="Helical" evidence="1">
    <location>
        <begin position="237"/>
        <end position="256"/>
    </location>
</feature>
<feature type="transmembrane region" description="Helical" evidence="1">
    <location>
        <begin position="296"/>
        <end position="315"/>
    </location>
</feature>
<sequence>MNIFLVALVLVSLIGLRIYARPDVDSYISHAHTTQINGVFILIVFYAHVRTYIPLAPAADGWMYGLATGLGQLMVALFLFYSGFGVQESIKRKPGYVASIPVKRLAVTWVNFAVAVSAYAVLSLVTDRDISVSQFVLALSGWTSVGNSAWYIFAILVLYGLTFVVHRLLGDVARLRPSLAVTAMFAAGLLFGALMLWAKGASAAYTFNTVLCYPLGMAWSVFRAPVEARLRGPRGRLWWLVFLVSTTAIFVALKSVAGVHYLVFQLAALAYCAVAVLVSMVVHFDSPILAWCGRNLFWIYVLQRLPMLTLTYFGFADSYRYWFVVVSFAVTVALTVVFSRLMAPVQRKIIAAFQPPR</sequence>
<dbReference type="InterPro" id="IPR002656">
    <property type="entry name" value="Acyl_transf_3_dom"/>
</dbReference>
<keyword evidence="1" id="KW-0812">Transmembrane</keyword>
<organism evidence="3 4">
    <name type="scientific">Arcanobacterium phocisimile</name>
    <dbReference type="NCBI Taxonomy" id="1302235"/>
    <lineage>
        <taxon>Bacteria</taxon>
        <taxon>Bacillati</taxon>
        <taxon>Actinomycetota</taxon>
        <taxon>Actinomycetes</taxon>
        <taxon>Actinomycetales</taxon>
        <taxon>Actinomycetaceae</taxon>
        <taxon>Arcanobacterium</taxon>
    </lineage>
</organism>
<evidence type="ECO:0000259" key="2">
    <source>
        <dbReference type="Pfam" id="PF01757"/>
    </source>
</evidence>
<keyword evidence="4" id="KW-1185">Reference proteome</keyword>
<gene>
    <name evidence="3" type="ORF">JTE88_08565</name>
</gene>
<keyword evidence="1" id="KW-1133">Transmembrane helix</keyword>
<accession>A0ABX7IG62</accession>
<evidence type="ECO:0000256" key="1">
    <source>
        <dbReference type="SAM" id="Phobius"/>
    </source>
</evidence>
<evidence type="ECO:0000313" key="4">
    <source>
        <dbReference type="Proteomes" id="UP000602653"/>
    </source>
</evidence>
<dbReference type="RefSeq" id="WP_204424370.1">
    <property type="nucleotide sequence ID" value="NZ_CP070228.1"/>
</dbReference>
<dbReference type="Pfam" id="PF01757">
    <property type="entry name" value="Acyl_transf_3"/>
    <property type="match status" value="1"/>
</dbReference>
<keyword evidence="3" id="KW-0012">Acyltransferase</keyword>
<keyword evidence="1" id="KW-0472">Membrane</keyword>
<dbReference type="GO" id="GO:0016746">
    <property type="term" value="F:acyltransferase activity"/>
    <property type="evidence" value="ECO:0007669"/>
    <property type="project" value="UniProtKB-KW"/>
</dbReference>
<name>A0ABX7IG62_9ACTO</name>
<protein>
    <submittedName>
        <fullName evidence="3">Acyltransferase family protein</fullName>
    </submittedName>
</protein>
<proteinExistence type="predicted"/>